<accession>X1UA47</accession>
<protein>
    <recommendedName>
        <fullName evidence="1">GSCFA domain-containing protein</fullName>
    </recommendedName>
</protein>
<feature type="domain" description="GSCFA" evidence="1">
    <location>
        <begin position="1"/>
        <end position="230"/>
    </location>
</feature>
<gene>
    <name evidence="2" type="ORF">S12H4_27347</name>
</gene>
<dbReference type="Gene3D" id="3.40.50.1110">
    <property type="entry name" value="SGNH hydrolase"/>
    <property type="match status" value="1"/>
</dbReference>
<sequence>MFIGSCFTESIGGKLNDYKFPVDINPFGIIYNPSSVGKSLELLIGEKEFTIDDLFFYNGKWLSFFHHSSFSDKDPELCLSRINAKITESREFLKKAGFLFITFGTAWVFEWKESGETVSNCHKISALKFNHKLLAVEDILENYKTLIHKLLRFNPQLKIIFTVSPIRHWKDGAEGNQVSKAILLLSAHQLLKKFQSVSYFPAYEIIMDDLRDYRFYSDDMIHLNSVAIDY</sequence>
<organism evidence="2">
    <name type="scientific">marine sediment metagenome</name>
    <dbReference type="NCBI Taxonomy" id="412755"/>
    <lineage>
        <taxon>unclassified sequences</taxon>
        <taxon>metagenomes</taxon>
        <taxon>ecological metagenomes</taxon>
    </lineage>
</organism>
<proteinExistence type="predicted"/>
<name>X1UA47_9ZZZZ</name>
<dbReference type="SUPFAM" id="SSF52266">
    <property type="entry name" value="SGNH hydrolase"/>
    <property type="match status" value="1"/>
</dbReference>
<dbReference type="EMBL" id="BARW01015607">
    <property type="protein sequence ID" value="GAI96735.1"/>
    <property type="molecule type" value="Genomic_DNA"/>
</dbReference>
<dbReference type="InterPro" id="IPR014982">
    <property type="entry name" value="GSCFA"/>
</dbReference>
<evidence type="ECO:0000313" key="2">
    <source>
        <dbReference type="EMBL" id="GAI96735.1"/>
    </source>
</evidence>
<evidence type="ECO:0000259" key="1">
    <source>
        <dbReference type="Pfam" id="PF08885"/>
    </source>
</evidence>
<reference evidence="2" key="1">
    <citation type="journal article" date="2014" name="Front. Microbiol.">
        <title>High frequency of phylogenetically diverse reductive dehalogenase-homologous genes in deep subseafloor sedimentary metagenomes.</title>
        <authorList>
            <person name="Kawai M."/>
            <person name="Futagami T."/>
            <person name="Toyoda A."/>
            <person name="Takaki Y."/>
            <person name="Nishi S."/>
            <person name="Hori S."/>
            <person name="Arai W."/>
            <person name="Tsubouchi T."/>
            <person name="Morono Y."/>
            <person name="Uchiyama I."/>
            <person name="Ito T."/>
            <person name="Fujiyama A."/>
            <person name="Inagaki F."/>
            <person name="Takami H."/>
        </authorList>
    </citation>
    <scope>NUCLEOTIDE SEQUENCE</scope>
    <source>
        <strain evidence="2">Expedition CK06-06</strain>
    </source>
</reference>
<comment type="caution">
    <text evidence="2">The sequence shown here is derived from an EMBL/GenBank/DDBJ whole genome shotgun (WGS) entry which is preliminary data.</text>
</comment>
<dbReference type="InterPro" id="IPR036514">
    <property type="entry name" value="SGNH_hydro_sf"/>
</dbReference>
<dbReference type="Pfam" id="PF08885">
    <property type="entry name" value="GSCFA"/>
    <property type="match status" value="1"/>
</dbReference>
<dbReference type="AlphaFoldDB" id="X1UA47"/>
<feature type="non-terminal residue" evidence="2">
    <location>
        <position position="230"/>
    </location>
</feature>